<dbReference type="HAMAP" id="MF_01660">
    <property type="entry name" value="MenH"/>
    <property type="match status" value="1"/>
</dbReference>
<dbReference type="NCBIfam" id="TIGR01927">
    <property type="entry name" value="menC_gam_Gplu"/>
    <property type="match status" value="1"/>
</dbReference>
<proteinExistence type="inferred from homology"/>
<dbReference type="InterPro" id="IPR029058">
    <property type="entry name" value="AB_hydrolase_fold"/>
</dbReference>
<dbReference type="Pfam" id="PF02775">
    <property type="entry name" value="TPP_enzyme_C"/>
    <property type="match status" value="1"/>
</dbReference>
<dbReference type="Gene3D" id="3.30.390.10">
    <property type="entry name" value="Enolase-like, N-terminal domain"/>
    <property type="match status" value="1"/>
</dbReference>
<dbReference type="GO" id="GO:0009063">
    <property type="term" value="P:amino acid catabolic process"/>
    <property type="evidence" value="ECO:0007669"/>
    <property type="project" value="InterPro"/>
</dbReference>
<keyword evidence="7" id="KW-0456">Lyase</keyword>
<organism evidence="9 10">
    <name type="scientific">Quillaja saponaria</name>
    <name type="common">Soap bark tree</name>
    <dbReference type="NCBI Taxonomy" id="32244"/>
    <lineage>
        <taxon>Eukaryota</taxon>
        <taxon>Viridiplantae</taxon>
        <taxon>Streptophyta</taxon>
        <taxon>Embryophyta</taxon>
        <taxon>Tracheophyta</taxon>
        <taxon>Spermatophyta</taxon>
        <taxon>Magnoliopsida</taxon>
        <taxon>eudicotyledons</taxon>
        <taxon>Gunneridae</taxon>
        <taxon>Pentapetalae</taxon>
        <taxon>rosids</taxon>
        <taxon>fabids</taxon>
        <taxon>Fabales</taxon>
        <taxon>Quillajaceae</taxon>
        <taxon>Quillaja</taxon>
    </lineage>
</organism>
<dbReference type="GO" id="GO:0070204">
    <property type="term" value="F:2-succinyl-5-enolpyruvyl-6-hydroxy-3-cyclohexene-1-carboxylic-acid synthase activity"/>
    <property type="evidence" value="ECO:0007669"/>
    <property type="project" value="InterPro"/>
</dbReference>
<evidence type="ECO:0000256" key="6">
    <source>
        <dbReference type="ARBA" id="ARBA00023211"/>
    </source>
</evidence>
<dbReference type="InterPro" id="IPR004433">
    <property type="entry name" value="MenaQ_synth_MenD"/>
</dbReference>
<dbReference type="HAMAP" id="MF_01659">
    <property type="entry name" value="MenD"/>
    <property type="match status" value="1"/>
</dbReference>
<dbReference type="CDD" id="cd02009">
    <property type="entry name" value="TPP_SHCHC_synthase"/>
    <property type="match status" value="1"/>
</dbReference>
<keyword evidence="5" id="KW-0786">Thiamine pyrophosphate</keyword>
<dbReference type="Pfam" id="PF00561">
    <property type="entry name" value="Abhydrolase_1"/>
    <property type="match status" value="1"/>
</dbReference>
<dbReference type="InterPro" id="IPR018110">
    <property type="entry name" value="Mandel_Rmase/mucon_lact_enz_CS"/>
</dbReference>
<dbReference type="EMBL" id="JARAOO010000014">
    <property type="protein sequence ID" value="KAJ7943266.1"/>
    <property type="molecule type" value="Genomic_DNA"/>
</dbReference>
<dbReference type="GO" id="GO:0046872">
    <property type="term" value="F:metal ion binding"/>
    <property type="evidence" value="ECO:0007669"/>
    <property type="project" value="UniProtKB-KW"/>
</dbReference>
<keyword evidence="6" id="KW-0464">Manganese</keyword>
<evidence type="ECO:0000313" key="9">
    <source>
        <dbReference type="EMBL" id="KAJ7943266.1"/>
    </source>
</evidence>
<dbReference type="GO" id="GO:0070205">
    <property type="term" value="F:2-succinyl-6-hydroxy-2,4-cyclohexadiene-1-carboxylate synthase activity"/>
    <property type="evidence" value="ECO:0007669"/>
    <property type="project" value="InterPro"/>
</dbReference>
<dbReference type="Pfam" id="PF02776">
    <property type="entry name" value="TPP_enzyme_N"/>
    <property type="match status" value="1"/>
</dbReference>
<dbReference type="InterPro" id="IPR013342">
    <property type="entry name" value="Mandelate_racemase_C"/>
</dbReference>
<gene>
    <name evidence="9" type="ORF">O6P43_032844</name>
</gene>
<keyword evidence="10" id="KW-1185">Reference proteome</keyword>
<dbReference type="SUPFAM" id="SSF52467">
    <property type="entry name" value="DHS-like NAD/FAD-binding domain"/>
    <property type="match status" value="1"/>
</dbReference>
<dbReference type="Gene3D" id="3.20.20.120">
    <property type="entry name" value="Enolase-like C-terminal domain"/>
    <property type="match status" value="1"/>
</dbReference>
<dbReference type="Gene3D" id="3.40.50.1820">
    <property type="entry name" value="alpha/beta hydrolase"/>
    <property type="match status" value="1"/>
</dbReference>
<name>A0AAD7KPH5_QUISA</name>
<comment type="caution">
    <text evidence="9">The sequence shown here is derived from an EMBL/GenBank/DDBJ whole genome shotgun (WGS) entry which is preliminary data.</text>
</comment>
<sequence>MKAHAFSFTSGFSSSFTNRKKSNFPLKKPAFTFLCRNSRFCNLLHPLRKPNYQVVEGVRFDGPVIHIDEIEDSEDGELVFEHCVTRTLSPALTLEEGLERIKDAVEMLKLDPPCSTSGIFRFRVVVPPSPKALNWFCCQPESSGVFPLFFLSKNKDNPTCKSLHLNGSRGIFAIGAAVYFAHSSSVNSEKQSSIKRYISIDSTFIMAYGFVDINFDSELVSMSREAGSYYFFIPQIELDEQETLSALTATVAWDNSSLTFKEALHCLECSLDQVIYHVWPTTNKRHSKSIRSTLRKLNLVEDGSIPMVYMNMLSVEGREHWNVMALKDSPSYCQFCFRISPTVTFARNMLDPARKLSYLVQENANINAVWASLIIEECARLGLTYFCVAPGSRSSPLAIAASTHQLVTCISCYDERSLAFHAVGYSRGSHSPAVVITSSGTAVSNLLPAVVEASQDFVPLILLTADRPPELQDVGANQAINQVNHFGSFVRFSFSLPTPTDQLPARLVLTTLDSAVHWATSSTRGPVHINCPFREPLENSPRMWMRSCLKGLDFWMSGAEPFTKYIHMQRSHAYNNDQGKIMEVLNLIQGANHGLLLIGAIHTEDEIWAALLLAKHLLWPVVADILSGLRLRKLLASFPGIEGNFIFVDHLDHALLSDSVRAWIETDVVVQIGSRITSKRISQMLENCITCSYVMVDQHPYRHDPTHIVTHRIQSTIAEFAGCLLKANFPRNSKWSTSLHVLSKMVEQEILFQICLECSLTEPQVAHVITEALSVESALFLGNSMVIRDADMYGRNWSTDGQTIGSLLLNSNLPCHWIQVVGNRGVSGIDGLLSTAVGFAVGCNKKVLCVIGDVSLLHDTNGLAILSQRKLRKPMTILVINNHGGAIFSLLPIADKTEPTILHQYFYTSHNISIQGLCVAHGVKHLHVQTKLELEDALSTTQHEEIDCVIEIESSIDANANFHRLLKNFALQTAENTLRFLPGLSDKSSINNGFFLYEIHKMEYSVFRIALCAPPTTVTVDHNRTEFYREGYILSLFLEEGAVGFGEVAPLEIHRENLVDVEEQLRFLIHVMKGARISCFLPLLKGSFSDWIWNELGIQPSSVFPSVRCGLEMAILNAIAQAQGSSLFDVLYPMSNKYDISEKSTKIQICALLDSNGSPAEVAHVARTLVEEGFIAIKLKVARWGSPVHSGEVIKEVRKKVGPHIEIRADANRNWTYEEAIEFSYFVGDCNLQYIEEPVQDEDDILKFCEESGLPVALDETIDNIQENLLKNLVKYKHPRIVAIVIKPSVVGGFENALLIARWAQQLGKLAVVSATFESGLGLSAYIQFSCYLEMQNRDICKVMNDKTSPSIAHGLGTYRWLKEDVTTYPLKIVRNPYSGFVEASVADASQLMHDLKINQRIICRSFTGQQIQNYQLNVQVKNFSCSFKVQEIGQITDDNILVFLHGFLGTGEDWISIMKALSGSARCIAVDLPGHGGSTIQSHGLKDGRQAPCLSLEIIADALLKLINHITPGKVIFVGYSMGARIALYMALNFSDKTKGAVIVSGSPGLKDKLSRKIRMAKDDSKARILVAHGLELFLDTWYAGELWESLRGHPHFNKIVASRLQHSNVQSLAKVLSDLSVGRQPPLWEDLKNCKTPFLFIVGEKDTKFKKISEEMIKAICHGIESRHNQWNYIHDMVEIPNSGHAAHLENPLPVITALRKFLTRL</sequence>
<dbReference type="Proteomes" id="UP001163823">
    <property type="component" value="Chromosome 14"/>
</dbReference>
<evidence type="ECO:0000259" key="8">
    <source>
        <dbReference type="SMART" id="SM00922"/>
    </source>
</evidence>
<dbReference type="InterPro" id="IPR000073">
    <property type="entry name" value="AB_hydrolase_1"/>
</dbReference>
<feature type="domain" description="Mandelate racemase/muconate lactonizing enzyme C-terminal" evidence="8">
    <location>
        <begin position="1159"/>
        <end position="1255"/>
    </location>
</feature>
<dbReference type="PANTHER" id="PTHR42916:SF1">
    <property type="entry name" value="PROTEIN PHYLLO, CHLOROPLASTIC"/>
    <property type="match status" value="1"/>
</dbReference>
<dbReference type="Gene3D" id="3.40.50.970">
    <property type="match status" value="2"/>
</dbReference>
<dbReference type="CDD" id="cd07037">
    <property type="entry name" value="TPP_PYR_MenD"/>
    <property type="match status" value="1"/>
</dbReference>
<dbReference type="InterPro" id="IPR012001">
    <property type="entry name" value="Thiamin_PyroP_enz_TPP-bd_dom"/>
</dbReference>
<keyword evidence="1" id="KW-0474">Menaquinone biosynthesis</keyword>
<dbReference type="SUPFAM" id="SSF53474">
    <property type="entry name" value="alpha/beta-Hydrolases"/>
    <property type="match status" value="1"/>
</dbReference>
<dbReference type="SFLD" id="SFLDG00180">
    <property type="entry name" value="muconate_cycloisomerase"/>
    <property type="match status" value="1"/>
</dbReference>
<dbReference type="SUPFAM" id="SSF51604">
    <property type="entry name" value="Enolase C-terminal domain-like"/>
    <property type="match status" value="1"/>
</dbReference>
<dbReference type="InterPro" id="IPR032264">
    <property type="entry name" value="MenD_middle"/>
</dbReference>
<dbReference type="SMART" id="SM00922">
    <property type="entry name" value="MR_MLE"/>
    <property type="match status" value="1"/>
</dbReference>
<dbReference type="KEGG" id="qsa:O6P43_032844"/>
<dbReference type="SFLD" id="SFLDF00009">
    <property type="entry name" value="o-succinylbenzoate_synthase"/>
    <property type="match status" value="1"/>
</dbReference>
<evidence type="ECO:0000256" key="1">
    <source>
        <dbReference type="ARBA" id="ARBA00022428"/>
    </source>
</evidence>
<keyword evidence="3" id="KW-0479">Metal-binding</keyword>
<keyword evidence="2" id="KW-0808">Transferase</keyword>
<dbReference type="InterPro" id="IPR036849">
    <property type="entry name" value="Enolase-like_C_sf"/>
</dbReference>
<dbReference type="PANTHER" id="PTHR42916">
    <property type="entry name" value="2-SUCCINYL-5-ENOLPYRUVYL-6-HYDROXY-3-CYCLOHEXENE-1-CARBOXYLATE SYNTHASE"/>
    <property type="match status" value="1"/>
</dbReference>
<dbReference type="InterPro" id="IPR029065">
    <property type="entry name" value="Enolase_C-like"/>
</dbReference>
<evidence type="ECO:0000256" key="5">
    <source>
        <dbReference type="ARBA" id="ARBA00023052"/>
    </source>
</evidence>
<dbReference type="NCBIfam" id="TIGR00173">
    <property type="entry name" value="menD"/>
    <property type="match status" value="1"/>
</dbReference>
<dbReference type="PROSITE" id="PS00909">
    <property type="entry name" value="MR_MLE_2"/>
    <property type="match status" value="1"/>
</dbReference>
<accession>A0AAD7KPH5</accession>
<dbReference type="GO" id="GO:0030976">
    <property type="term" value="F:thiamine pyrophosphate binding"/>
    <property type="evidence" value="ECO:0007669"/>
    <property type="project" value="InterPro"/>
</dbReference>
<dbReference type="InterPro" id="IPR022485">
    <property type="entry name" value="SHCHC_synthase_MenH"/>
</dbReference>
<dbReference type="SFLD" id="SFLDS00001">
    <property type="entry name" value="Enolase"/>
    <property type="match status" value="1"/>
</dbReference>
<keyword evidence="4" id="KW-0460">Magnesium</keyword>
<dbReference type="InterPro" id="IPR029035">
    <property type="entry name" value="DHS-like_NAD/FAD-binding_dom"/>
</dbReference>
<evidence type="ECO:0000256" key="4">
    <source>
        <dbReference type="ARBA" id="ARBA00022842"/>
    </source>
</evidence>
<evidence type="ECO:0000256" key="3">
    <source>
        <dbReference type="ARBA" id="ARBA00022723"/>
    </source>
</evidence>
<dbReference type="InterPro" id="IPR029017">
    <property type="entry name" value="Enolase-like_N"/>
</dbReference>
<protein>
    <submittedName>
        <fullName evidence="9">Protein PHYLLO, chloroplastic</fullName>
    </submittedName>
</protein>
<dbReference type="InterPro" id="IPR029061">
    <property type="entry name" value="THDP-binding"/>
</dbReference>
<dbReference type="SUPFAM" id="SSF52518">
    <property type="entry name" value="Thiamin diphosphate-binding fold (THDP-binding)"/>
    <property type="match status" value="2"/>
</dbReference>
<dbReference type="Gene3D" id="3.40.50.1220">
    <property type="entry name" value="TPP-binding domain"/>
    <property type="match status" value="1"/>
</dbReference>
<dbReference type="Pfam" id="PF16582">
    <property type="entry name" value="TPP_enzyme_M_2"/>
    <property type="match status" value="1"/>
</dbReference>
<reference evidence="9" key="1">
    <citation type="journal article" date="2023" name="Science">
        <title>Elucidation of the pathway for biosynthesis of saponin adjuvants from the soapbark tree.</title>
        <authorList>
            <person name="Reed J."/>
            <person name="Orme A."/>
            <person name="El-Demerdash A."/>
            <person name="Owen C."/>
            <person name="Martin L.B.B."/>
            <person name="Misra R.C."/>
            <person name="Kikuchi S."/>
            <person name="Rejzek M."/>
            <person name="Martin A.C."/>
            <person name="Harkess A."/>
            <person name="Leebens-Mack J."/>
            <person name="Louveau T."/>
            <person name="Stephenson M.J."/>
            <person name="Osbourn A."/>
        </authorList>
    </citation>
    <scope>NUCLEOTIDE SEQUENCE</scope>
    <source>
        <strain evidence="9">S10</strain>
    </source>
</reference>
<dbReference type="InterPro" id="IPR011766">
    <property type="entry name" value="TPP_enzyme_TPP-bd"/>
</dbReference>
<evidence type="ECO:0000256" key="2">
    <source>
        <dbReference type="ARBA" id="ARBA00022679"/>
    </source>
</evidence>
<evidence type="ECO:0000313" key="10">
    <source>
        <dbReference type="Proteomes" id="UP001163823"/>
    </source>
</evidence>
<evidence type="ECO:0000256" key="7">
    <source>
        <dbReference type="ARBA" id="ARBA00023239"/>
    </source>
</evidence>
<dbReference type="Pfam" id="PF13378">
    <property type="entry name" value="MR_MLE_C"/>
    <property type="match status" value="1"/>
</dbReference>
<dbReference type="SUPFAM" id="SSF54826">
    <property type="entry name" value="Enolase N-terminal domain-like"/>
    <property type="match status" value="1"/>
</dbReference>
<dbReference type="GO" id="GO:0009234">
    <property type="term" value="P:menaquinone biosynthetic process"/>
    <property type="evidence" value="ECO:0007669"/>
    <property type="project" value="UniProtKB-KW"/>
</dbReference>